<feature type="region of interest" description="Disordered" evidence="1">
    <location>
        <begin position="1"/>
        <end position="24"/>
    </location>
</feature>
<evidence type="ECO:0000313" key="2">
    <source>
        <dbReference type="EMBL" id="MCW3477373.1"/>
    </source>
</evidence>
<feature type="compositionally biased region" description="Pro residues" evidence="1">
    <location>
        <begin position="1"/>
        <end position="22"/>
    </location>
</feature>
<sequence length="79" mass="7939">MPAFPPLPTPPADPPPPPPPPCWAQIEGSGLVTAYGIVQPAALATHLALPGVVAITSDQLVILRAGGAWVLQDGTLTAA</sequence>
<name>A0AA41YS76_9PROT</name>
<organism evidence="2 3">
    <name type="scientific">Limobrevibacterium gyesilva</name>
    <dbReference type="NCBI Taxonomy" id="2991712"/>
    <lineage>
        <taxon>Bacteria</taxon>
        <taxon>Pseudomonadati</taxon>
        <taxon>Pseudomonadota</taxon>
        <taxon>Alphaproteobacteria</taxon>
        <taxon>Acetobacterales</taxon>
        <taxon>Acetobacteraceae</taxon>
        <taxon>Limobrevibacterium</taxon>
    </lineage>
</organism>
<dbReference type="AlphaFoldDB" id="A0AA41YS76"/>
<reference evidence="2" key="1">
    <citation type="submission" date="2022-09" db="EMBL/GenBank/DDBJ databases">
        <title>Rhodovastum sp. nov. RN2-1 isolated from soil in Seongnam, South Korea.</title>
        <authorList>
            <person name="Le N.T."/>
        </authorList>
    </citation>
    <scope>NUCLEOTIDE SEQUENCE</scope>
    <source>
        <strain evidence="2">RN2-1</strain>
    </source>
</reference>
<protein>
    <submittedName>
        <fullName evidence="2">Uncharacterized protein</fullName>
    </submittedName>
</protein>
<dbReference type="EMBL" id="JAPDNT010000036">
    <property type="protein sequence ID" value="MCW3477373.1"/>
    <property type="molecule type" value="Genomic_DNA"/>
</dbReference>
<evidence type="ECO:0000256" key="1">
    <source>
        <dbReference type="SAM" id="MobiDB-lite"/>
    </source>
</evidence>
<accession>A0AA41YS76</accession>
<evidence type="ECO:0000313" key="3">
    <source>
        <dbReference type="Proteomes" id="UP001165679"/>
    </source>
</evidence>
<comment type="caution">
    <text evidence="2">The sequence shown here is derived from an EMBL/GenBank/DDBJ whole genome shotgun (WGS) entry which is preliminary data.</text>
</comment>
<dbReference type="RefSeq" id="WP_264716318.1">
    <property type="nucleotide sequence ID" value="NZ_JAPDNT010000036.1"/>
</dbReference>
<keyword evidence="3" id="KW-1185">Reference proteome</keyword>
<proteinExistence type="predicted"/>
<reference evidence="2" key="2">
    <citation type="submission" date="2022-10" db="EMBL/GenBank/DDBJ databases">
        <authorList>
            <person name="Trinh H.N."/>
        </authorList>
    </citation>
    <scope>NUCLEOTIDE SEQUENCE</scope>
    <source>
        <strain evidence="2">RN2-1</strain>
    </source>
</reference>
<gene>
    <name evidence="2" type="ORF">OL599_22650</name>
</gene>
<dbReference type="Proteomes" id="UP001165679">
    <property type="component" value="Unassembled WGS sequence"/>
</dbReference>